<sequence length="300" mass="33611">MPSPRPAHSRNSSVVEQAGMTEINQSTATLKKRLFGKTPCCDLKHTPVKRIKNHKDYNPIDEYESKHSLLKDKENLKCFNEDGTKKGLWQMMVTPASVTTMEAKYFVVPFVAEFYCTITSIFFCAPILIYSEIPYSLVPPIQRACIILSCITALASFGYHMTIWKVLSSVDAGLATATMFLNAYSLVSAAWPPHHWLNHHLSWQVPLTGIVILFVWNWERTSVLSVRMILVIFPFAMYGYAVNACWMGLALGVLGLSSFAIDRKNWLPGHSIWHLAGGLSLWSATHSATVRNLPSSSSIQ</sequence>
<keyword evidence="1" id="KW-0472">Membrane</keyword>
<proteinExistence type="predicted"/>
<feature type="transmembrane region" description="Helical" evidence="1">
    <location>
        <begin position="228"/>
        <end position="261"/>
    </location>
</feature>
<feature type="transmembrane region" description="Helical" evidence="1">
    <location>
        <begin position="141"/>
        <end position="160"/>
    </location>
</feature>
<reference evidence="2 3" key="1">
    <citation type="journal article" date="2019" name="Sci. Rep.">
        <title>Comparative genomics of chytrid fungi reveal insights into the obligate biotrophic and pathogenic lifestyle of Synchytrium endobioticum.</title>
        <authorList>
            <person name="van de Vossenberg B.T.L.H."/>
            <person name="Warris S."/>
            <person name="Nguyen H.D.T."/>
            <person name="van Gent-Pelzer M.P.E."/>
            <person name="Joly D.L."/>
            <person name="van de Geest H.C."/>
            <person name="Bonants P.J.M."/>
            <person name="Smith D.S."/>
            <person name="Levesque C.A."/>
            <person name="van der Lee T.A.J."/>
        </authorList>
    </citation>
    <scope>NUCLEOTIDE SEQUENCE [LARGE SCALE GENOMIC DNA]</scope>
    <source>
        <strain evidence="2 3">LEV6574</strain>
    </source>
</reference>
<dbReference type="VEuPathDB" id="FungiDB:SeMB42_g06520"/>
<feature type="transmembrane region" description="Helical" evidence="1">
    <location>
        <begin position="172"/>
        <end position="191"/>
    </location>
</feature>
<evidence type="ECO:0000256" key="1">
    <source>
        <dbReference type="SAM" id="Phobius"/>
    </source>
</evidence>
<accession>A0A507DCD7</accession>
<dbReference type="OrthoDB" id="2131449at2759"/>
<dbReference type="Proteomes" id="UP000320475">
    <property type="component" value="Unassembled WGS sequence"/>
</dbReference>
<feature type="transmembrane region" description="Helical" evidence="1">
    <location>
        <begin position="197"/>
        <end position="216"/>
    </location>
</feature>
<keyword evidence="1" id="KW-1133">Transmembrane helix</keyword>
<name>A0A507DCD7_9FUNG</name>
<feature type="transmembrane region" description="Helical" evidence="1">
    <location>
        <begin position="105"/>
        <end position="129"/>
    </location>
</feature>
<evidence type="ECO:0000313" key="2">
    <source>
        <dbReference type="EMBL" id="TPX48965.1"/>
    </source>
</evidence>
<keyword evidence="1" id="KW-0812">Transmembrane</keyword>
<comment type="caution">
    <text evidence="2">The sequence shown here is derived from an EMBL/GenBank/DDBJ whole genome shotgun (WGS) entry which is preliminary data.</text>
</comment>
<evidence type="ECO:0000313" key="3">
    <source>
        <dbReference type="Proteomes" id="UP000320475"/>
    </source>
</evidence>
<dbReference type="AlphaFoldDB" id="A0A507DCD7"/>
<organism evidence="2 3">
    <name type="scientific">Synchytrium endobioticum</name>
    <dbReference type="NCBI Taxonomy" id="286115"/>
    <lineage>
        <taxon>Eukaryota</taxon>
        <taxon>Fungi</taxon>
        <taxon>Fungi incertae sedis</taxon>
        <taxon>Chytridiomycota</taxon>
        <taxon>Chytridiomycota incertae sedis</taxon>
        <taxon>Chytridiomycetes</taxon>
        <taxon>Synchytriales</taxon>
        <taxon>Synchytriaceae</taxon>
        <taxon>Synchytrium</taxon>
    </lineage>
</organism>
<protein>
    <submittedName>
        <fullName evidence="2">Uncharacterized protein</fullName>
    </submittedName>
</protein>
<gene>
    <name evidence="2" type="ORF">SeLEV6574_g01725</name>
</gene>
<dbReference type="EMBL" id="QEAM01000042">
    <property type="protein sequence ID" value="TPX48965.1"/>
    <property type="molecule type" value="Genomic_DNA"/>
</dbReference>